<protein>
    <submittedName>
        <fullName evidence="5">Glycosyltransferase family 2 protein</fullName>
    </submittedName>
</protein>
<dbReference type="Gene3D" id="3.90.550.10">
    <property type="entry name" value="Spore Coat Polysaccharide Biosynthesis Protein SpsA, Chain A"/>
    <property type="match status" value="1"/>
</dbReference>
<dbReference type="Pfam" id="PF00535">
    <property type="entry name" value="Glycos_transf_2"/>
    <property type="match status" value="1"/>
</dbReference>
<evidence type="ECO:0000256" key="1">
    <source>
        <dbReference type="ARBA" id="ARBA00006739"/>
    </source>
</evidence>
<evidence type="ECO:0000259" key="4">
    <source>
        <dbReference type="Pfam" id="PF00535"/>
    </source>
</evidence>
<keyword evidence="2" id="KW-0328">Glycosyltransferase</keyword>
<feature type="domain" description="Glycosyltransferase 2-like" evidence="4">
    <location>
        <begin position="9"/>
        <end position="184"/>
    </location>
</feature>
<evidence type="ECO:0000256" key="2">
    <source>
        <dbReference type="ARBA" id="ARBA00022676"/>
    </source>
</evidence>
<organism evidence="5 6">
    <name type="scientific">Polluticaenibacter yanchengensis</name>
    <dbReference type="NCBI Taxonomy" id="3014562"/>
    <lineage>
        <taxon>Bacteria</taxon>
        <taxon>Pseudomonadati</taxon>
        <taxon>Bacteroidota</taxon>
        <taxon>Chitinophagia</taxon>
        <taxon>Chitinophagales</taxon>
        <taxon>Chitinophagaceae</taxon>
        <taxon>Polluticaenibacter</taxon>
    </lineage>
</organism>
<dbReference type="PANTHER" id="PTHR43179:SF12">
    <property type="entry name" value="GALACTOFURANOSYLTRANSFERASE GLFT2"/>
    <property type="match status" value="1"/>
</dbReference>
<dbReference type="RefSeq" id="WP_407032568.1">
    <property type="nucleotide sequence ID" value="NZ_JAQGEF010000025.1"/>
</dbReference>
<dbReference type="InterPro" id="IPR001173">
    <property type="entry name" value="Glyco_trans_2-like"/>
</dbReference>
<keyword evidence="3" id="KW-0808">Transferase</keyword>
<comment type="similarity">
    <text evidence="1">Belongs to the glycosyltransferase 2 family.</text>
</comment>
<keyword evidence="6" id="KW-1185">Reference proteome</keyword>
<evidence type="ECO:0000313" key="5">
    <source>
        <dbReference type="EMBL" id="MDA3616238.1"/>
    </source>
</evidence>
<comment type="caution">
    <text evidence="5">The sequence shown here is derived from an EMBL/GenBank/DDBJ whole genome shotgun (WGS) entry which is preliminary data.</text>
</comment>
<evidence type="ECO:0000313" key="6">
    <source>
        <dbReference type="Proteomes" id="UP001210231"/>
    </source>
</evidence>
<dbReference type="PANTHER" id="PTHR43179">
    <property type="entry name" value="RHAMNOSYLTRANSFERASE WBBL"/>
    <property type="match status" value="1"/>
</dbReference>
<reference evidence="5 6" key="1">
    <citation type="submission" date="2022-12" db="EMBL/GenBank/DDBJ databases">
        <title>Chitinophagaceae gen. sp. nov., a new member of the family Chitinophagaceae, isolated from soil in a chemical factory.</title>
        <authorList>
            <person name="Ke Z."/>
        </authorList>
    </citation>
    <scope>NUCLEOTIDE SEQUENCE [LARGE SCALE GENOMIC DNA]</scope>
    <source>
        <strain evidence="5 6">LY-5</strain>
    </source>
</reference>
<name>A0ABT4UN80_9BACT</name>
<gene>
    <name evidence="5" type="ORF">O3P16_15585</name>
</gene>
<dbReference type="SUPFAM" id="SSF53448">
    <property type="entry name" value="Nucleotide-diphospho-sugar transferases"/>
    <property type="match status" value="1"/>
</dbReference>
<dbReference type="CDD" id="cd04186">
    <property type="entry name" value="GT_2_like_c"/>
    <property type="match status" value="1"/>
</dbReference>
<dbReference type="InterPro" id="IPR029044">
    <property type="entry name" value="Nucleotide-diphossugar_trans"/>
</dbReference>
<accession>A0ABT4UN80</accession>
<proteinExistence type="inferred from homology"/>
<dbReference type="Proteomes" id="UP001210231">
    <property type="component" value="Unassembled WGS sequence"/>
</dbReference>
<dbReference type="EMBL" id="JAQGEF010000025">
    <property type="protein sequence ID" value="MDA3616238.1"/>
    <property type="molecule type" value="Genomic_DNA"/>
</dbReference>
<evidence type="ECO:0000256" key="3">
    <source>
        <dbReference type="ARBA" id="ARBA00022679"/>
    </source>
</evidence>
<sequence>MTTQPHVAIAILNYNGKKHLENYLPFLVNLSYSNYSVWIIDNQSTDDSIRFVNTNYPGFKTIINKNNGGFAAGYNQGLAHIEADYYVLLNSDVEVSKDFLGPVIDLMERDKSIAFAQPKILWLRDRTKFEYAGGAGGVIDALGYPFCRGRVLETLETDTQQFNDNKYIFWASGACMFARVSVYKELNGMYPLFFMQNEEIDMCWRAQNLGYKNAVCGSSVVWHLGGGSLEWENPKKTYYTFRNNLIMLTRNMPVARLAWLIPLRTGLDFIAGCRYWLSGKANIGKAVFSGNIAYWKWLFGKKHNGKFPAGRGFINTCNGIYKGAIVWQYMIKKRTTYTQITNNEIT</sequence>